<comment type="caution">
    <text evidence="2">The sequence shown here is derived from an EMBL/GenBank/DDBJ whole genome shotgun (WGS) entry which is preliminary data.</text>
</comment>
<keyword evidence="1" id="KW-0812">Transmembrane</keyword>
<keyword evidence="1" id="KW-1133">Transmembrane helix</keyword>
<dbReference type="EMBL" id="JAFFPU010000082">
    <property type="protein sequence ID" value="MBM9579750.1"/>
    <property type="molecule type" value="Genomic_DNA"/>
</dbReference>
<keyword evidence="3" id="KW-1185">Reference proteome</keyword>
<dbReference type="RefSeq" id="WP_205281677.1">
    <property type="nucleotide sequence ID" value="NZ_JAFFPU010000082.1"/>
</dbReference>
<evidence type="ECO:0000256" key="1">
    <source>
        <dbReference type="SAM" id="Phobius"/>
    </source>
</evidence>
<protein>
    <submittedName>
        <fullName evidence="2">Uncharacterized protein</fullName>
    </submittedName>
</protein>
<sequence length="136" mass="15434">MNLRKIPWGFISFLFWMGTTGVLVFFFVKGNSEISKDGRTAIRLTEEERMLVLSEMRGLLTSVNGILGGLAEKKFERAAQAASNSGMGLVKSLENEEKKILLKLPLEFKRLGFGTHEQFDKISIQIREKQEIKILL</sequence>
<evidence type="ECO:0000313" key="3">
    <source>
        <dbReference type="Proteomes" id="UP000724686"/>
    </source>
</evidence>
<organism evidence="2 3">
    <name type="scientific">Leptospira ainlahdjerensis</name>
    <dbReference type="NCBI Taxonomy" id="2810033"/>
    <lineage>
        <taxon>Bacteria</taxon>
        <taxon>Pseudomonadati</taxon>
        <taxon>Spirochaetota</taxon>
        <taxon>Spirochaetia</taxon>
        <taxon>Leptospirales</taxon>
        <taxon>Leptospiraceae</taxon>
        <taxon>Leptospira</taxon>
    </lineage>
</organism>
<keyword evidence="1" id="KW-0472">Membrane</keyword>
<proteinExistence type="predicted"/>
<gene>
    <name evidence="2" type="ORF">JWG45_21605</name>
</gene>
<feature type="transmembrane region" description="Helical" evidence="1">
    <location>
        <begin position="6"/>
        <end position="28"/>
    </location>
</feature>
<name>A0ABS2UH91_9LEPT</name>
<accession>A0ABS2UH91</accession>
<dbReference type="Proteomes" id="UP000724686">
    <property type="component" value="Unassembled WGS sequence"/>
</dbReference>
<reference evidence="2 3" key="1">
    <citation type="submission" date="2021-02" db="EMBL/GenBank/DDBJ databases">
        <title>Leptospira ainlahdjerensis sp. nov., Leptospira ainazelensis sp. nov., Leptospira abararensis sp. nov. and Leptospira chreensis sp. nov., four new species isolated from water sources in Algeria.</title>
        <authorList>
            <person name="Amara Korba A."/>
            <person name="Kainiu M."/>
            <person name="Vincent A.T."/>
            <person name="Mariet J.-F."/>
            <person name="Veyrier F.J."/>
            <person name="Goarant C."/>
            <person name="Picardeau M."/>
        </authorList>
    </citation>
    <scope>NUCLEOTIDE SEQUENCE [LARGE SCALE GENOMIC DNA]</scope>
    <source>
        <strain evidence="2 3">201903070</strain>
    </source>
</reference>
<evidence type="ECO:0000313" key="2">
    <source>
        <dbReference type="EMBL" id="MBM9579750.1"/>
    </source>
</evidence>